<protein>
    <recommendedName>
        <fullName evidence="3">DUF2793 domain-containing protein</fullName>
    </recommendedName>
</protein>
<sequence length="165" mass="17114">MDVTPIWGLPLLFAGQAHKEIAHNEALVLIDALLLGRVESASAAMPPEGPAPGQCWIVADGALGAWEGQSGSLACWTEGAWRFVPARAGFAVTVADEGLTRVHDGSQWRAGPIRPDGFYIGDEKVVGERQAAIAAPSGGGVIDAQARSTIAAILDSLRSHGLIVA</sequence>
<keyword evidence="2" id="KW-1185">Reference proteome</keyword>
<dbReference type="Pfam" id="PF10983">
    <property type="entry name" value="DUF2793"/>
    <property type="match status" value="1"/>
</dbReference>
<dbReference type="Proteomes" id="UP000015531">
    <property type="component" value="Unassembled WGS sequence"/>
</dbReference>
<dbReference type="EMBL" id="ATDP01000077">
    <property type="protein sequence ID" value="EQB16328.1"/>
    <property type="molecule type" value="Genomic_DNA"/>
</dbReference>
<evidence type="ECO:0000313" key="2">
    <source>
        <dbReference type="Proteomes" id="UP000015531"/>
    </source>
</evidence>
<proteinExistence type="predicted"/>
<evidence type="ECO:0000313" key="1">
    <source>
        <dbReference type="EMBL" id="EQB16328.1"/>
    </source>
</evidence>
<evidence type="ECO:0008006" key="3">
    <source>
        <dbReference type="Google" id="ProtNLM"/>
    </source>
</evidence>
<reference evidence="1 2" key="1">
    <citation type="journal article" date="2013" name="Genome Announc.">
        <title>Draft Genome Sequence of Sphingobium lactosutens Strain DS20T, Isolated from a Hexachlorocyclohexane Dumpsite.</title>
        <authorList>
            <person name="Kumar R."/>
            <person name="Dwivedi V."/>
            <person name="Negi V."/>
            <person name="Khurana J.P."/>
            <person name="Lal R."/>
        </authorList>
    </citation>
    <scope>NUCLEOTIDE SEQUENCE [LARGE SCALE GENOMIC DNA]</scope>
    <source>
        <strain evidence="1 2">DS20</strain>
    </source>
</reference>
<gene>
    <name evidence="1" type="ORF">RLDS_08405</name>
</gene>
<dbReference type="OrthoDB" id="564699at2"/>
<dbReference type="InterPro" id="IPR021251">
    <property type="entry name" value="DUF2793"/>
</dbReference>
<organism evidence="1 2">
    <name type="scientific">Sphingobium lactosutens DS20</name>
    <dbReference type="NCBI Taxonomy" id="1331060"/>
    <lineage>
        <taxon>Bacteria</taxon>
        <taxon>Pseudomonadati</taxon>
        <taxon>Pseudomonadota</taxon>
        <taxon>Alphaproteobacteria</taxon>
        <taxon>Sphingomonadales</taxon>
        <taxon>Sphingomonadaceae</taxon>
        <taxon>Sphingobium</taxon>
    </lineage>
</organism>
<accession>T0HW27</accession>
<name>T0HW27_9SPHN</name>
<comment type="caution">
    <text evidence="1">The sequence shown here is derived from an EMBL/GenBank/DDBJ whole genome shotgun (WGS) entry which is preliminary data.</text>
</comment>
<dbReference type="AlphaFoldDB" id="T0HW27"/>
<dbReference type="eggNOG" id="ENOG502ZTYG">
    <property type="taxonomic scope" value="Bacteria"/>
</dbReference>
<dbReference type="PATRIC" id="fig|1331060.3.peg.1597"/>